<accession>U2KYI4</accession>
<dbReference type="STRING" id="411473.RUMCAL_00252"/>
<keyword evidence="2" id="KW-1185">Reference proteome</keyword>
<sequence length="123" mass="14231">MEVITMTDANKIRMNIAEEIKMLQMIQKLDDTEIQNWAEANSLPSFHSLANADAEQDDCEESDCCNQTMLKRFIIGDDLVEFGTIFDDMYYAYFKLNDYSVSGTLDDVFDEIKDFIKCNILKI</sequence>
<evidence type="ECO:0000313" key="2">
    <source>
        <dbReference type="Proteomes" id="UP000016662"/>
    </source>
</evidence>
<gene>
    <name evidence="1" type="ORF">RUMCAL_00252</name>
</gene>
<dbReference type="Proteomes" id="UP000016662">
    <property type="component" value="Unassembled WGS sequence"/>
</dbReference>
<evidence type="ECO:0000313" key="1">
    <source>
        <dbReference type="EMBL" id="ERJ97357.1"/>
    </source>
</evidence>
<dbReference type="AlphaFoldDB" id="U2KYI4"/>
<protein>
    <submittedName>
        <fullName evidence="1">Uncharacterized protein</fullName>
    </submittedName>
</protein>
<proteinExistence type="predicted"/>
<organism evidence="1 2">
    <name type="scientific">Ruminococcus callidus ATCC 27760</name>
    <dbReference type="NCBI Taxonomy" id="411473"/>
    <lineage>
        <taxon>Bacteria</taxon>
        <taxon>Bacillati</taxon>
        <taxon>Bacillota</taxon>
        <taxon>Clostridia</taxon>
        <taxon>Eubacteriales</taxon>
        <taxon>Oscillospiraceae</taxon>
        <taxon>Ruminococcus</taxon>
    </lineage>
</organism>
<reference evidence="1 2" key="1">
    <citation type="submission" date="2013-07" db="EMBL/GenBank/DDBJ databases">
        <authorList>
            <person name="Weinstock G."/>
            <person name="Sodergren E."/>
            <person name="Wylie T."/>
            <person name="Fulton L."/>
            <person name="Fulton R."/>
            <person name="Fronick C."/>
            <person name="O'Laughlin M."/>
            <person name="Godfrey J."/>
            <person name="Miner T."/>
            <person name="Herter B."/>
            <person name="Appelbaum E."/>
            <person name="Cordes M."/>
            <person name="Lek S."/>
            <person name="Wollam A."/>
            <person name="Pepin K.H."/>
            <person name="Palsikar V.B."/>
            <person name="Mitreva M."/>
            <person name="Wilson R.K."/>
        </authorList>
    </citation>
    <scope>NUCLEOTIDE SEQUENCE [LARGE SCALE GENOMIC DNA]</scope>
    <source>
        <strain evidence="1 2">ATCC 27760</strain>
    </source>
</reference>
<dbReference type="PATRIC" id="fig|411473.3.peg.221"/>
<comment type="caution">
    <text evidence="1">The sequence shown here is derived from an EMBL/GenBank/DDBJ whole genome shotgun (WGS) entry which is preliminary data.</text>
</comment>
<dbReference type="EMBL" id="AWVF01000030">
    <property type="protein sequence ID" value="ERJ97357.1"/>
    <property type="molecule type" value="Genomic_DNA"/>
</dbReference>
<dbReference type="HOGENOM" id="CLU_2013602_0_0_9"/>
<name>U2KYI4_9FIRM</name>